<comment type="caution">
    <text evidence="2">The sequence shown here is derived from an EMBL/GenBank/DDBJ whole genome shotgun (WGS) entry which is preliminary data.</text>
</comment>
<keyword evidence="1" id="KW-0472">Membrane</keyword>
<keyword evidence="1" id="KW-1133">Transmembrane helix</keyword>
<dbReference type="Proteomes" id="UP000295714">
    <property type="component" value="Unassembled WGS sequence"/>
</dbReference>
<evidence type="ECO:0000313" key="2">
    <source>
        <dbReference type="EMBL" id="TCK68936.1"/>
    </source>
</evidence>
<feature type="transmembrane region" description="Helical" evidence="1">
    <location>
        <begin position="30"/>
        <end position="51"/>
    </location>
</feature>
<reference evidence="2 3" key="1">
    <citation type="journal article" date="2015" name="Stand. Genomic Sci.">
        <title>Genomic Encyclopedia of Bacterial and Archaeal Type Strains, Phase III: the genomes of soil and plant-associated and newly described type strains.</title>
        <authorList>
            <person name="Whitman W.B."/>
            <person name="Woyke T."/>
            <person name="Klenk H.P."/>
            <person name="Zhou Y."/>
            <person name="Lilburn T.G."/>
            <person name="Beck B.J."/>
            <person name="De Vos P."/>
            <person name="Vandamme P."/>
            <person name="Eisen J.A."/>
            <person name="Garrity G."/>
            <person name="Hugenholtz P."/>
            <person name="Kyrpides N.C."/>
        </authorList>
    </citation>
    <scope>NUCLEOTIDE SEQUENCE [LARGE SCALE GENOMIC DNA]</scope>
    <source>
        <strain evidence="2 3">CECT 8445</strain>
    </source>
</reference>
<organism evidence="2 3">
    <name type="scientific">Winogradskyella wandonensis</name>
    <dbReference type="NCBI Taxonomy" id="1442586"/>
    <lineage>
        <taxon>Bacteria</taxon>
        <taxon>Pseudomonadati</taxon>
        <taxon>Bacteroidota</taxon>
        <taxon>Flavobacteriia</taxon>
        <taxon>Flavobacteriales</taxon>
        <taxon>Flavobacteriaceae</taxon>
        <taxon>Winogradskyella</taxon>
    </lineage>
</organism>
<keyword evidence="3" id="KW-1185">Reference proteome</keyword>
<sequence length="70" mass="8090">MRVLLLGIAAICFSIILMISDYKISEREDLNLFITIISFVLGAIFLLIGLFQKVETEYGIRNNWHKKDID</sequence>
<evidence type="ECO:0000256" key="1">
    <source>
        <dbReference type="SAM" id="Phobius"/>
    </source>
</evidence>
<name>A0A4R1KUS3_9FLAO</name>
<gene>
    <name evidence="2" type="ORF">DFQ05_0446</name>
</gene>
<proteinExistence type="predicted"/>
<dbReference type="AlphaFoldDB" id="A0A4R1KUS3"/>
<dbReference type="EMBL" id="SMGI01000001">
    <property type="protein sequence ID" value="TCK68936.1"/>
    <property type="molecule type" value="Genomic_DNA"/>
</dbReference>
<protein>
    <submittedName>
        <fullName evidence="2">Uncharacterized protein</fullName>
    </submittedName>
</protein>
<evidence type="ECO:0000313" key="3">
    <source>
        <dbReference type="Proteomes" id="UP000295714"/>
    </source>
</evidence>
<keyword evidence="1" id="KW-0812">Transmembrane</keyword>
<accession>A0A4R1KUS3</accession>